<name>A0ABW7X9Z7_9NOCA</name>
<reference evidence="1 2" key="1">
    <citation type="submission" date="2024-10" db="EMBL/GenBank/DDBJ databases">
        <title>The Natural Products Discovery Center: Release of the First 8490 Sequenced Strains for Exploring Actinobacteria Biosynthetic Diversity.</title>
        <authorList>
            <person name="Kalkreuter E."/>
            <person name="Kautsar S.A."/>
            <person name="Yang D."/>
            <person name="Bader C.D."/>
            <person name="Teijaro C.N."/>
            <person name="Fluegel L."/>
            <person name="Davis C.M."/>
            <person name="Simpson J.R."/>
            <person name="Lauterbach L."/>
            <person name="Steele A.D."/>
            <person name="Gui C."/>
            <person name="Meng S."/>
            <person name="Li G."/>
            <person name="Viehrig K."/>
            <person name="Ye F."/>
            <person name="Su P."/>
            <person name="Kiefer A.F."/>
            <person name="Nichols A."/>
            <person name="Cepeda A.J."/>
            <person name="Yan W."/>
            <person name="Fan B."/>
            <person name="Jiang Y."/>
            <person name="Adhikari A."/>
            <person name="Zheng C.-J."/>
            <person name="Schuster L."/>
            <person name="Cowan T.M."/>
            <person name="Smanski M.J."/>
            <person name="Chevrette M.G."/>
            <person name="De Carvalho L.P.S."/>
            <person name="Shen B."/>
        </authorList>
    </citation>
    <scope>NUCLEOTIDE SEQUENCE [LARGE SCALE GENOMIC DNA]</scope>
    <source>
        <strain evidence="1 2">NPDC019275</strain>
    </source>
</reference>
<gene>
    <name evidence="1" type="ORF">ACH49W_31645</name>
</gene>
<comment type="caution">
    <text evidence="1">The sequence shown here is derived from an EMBL/GenBank/DDBJ whole genome shotgun (WGS) entry which is preliminary data.</text>
</comment>
<proteinExistence type="predicted"/>
<evidence type="ECO:0000313" key="1">
    <source>
        <dbReference type="EMBL" id="MFI2477940.1"/>
    </source>
</evidence>
<dbReference type="RefSeq" id="WP_397095365.1">
    <property type="nucleotide sequence ID" value="NZ_JBIRYO010000031.1"/>
</dbReference>
<sequence length="157" mass="17434">MDTQPAPVVTWPEIQAFVREVLAQHRLAAEPSIFKEGNERTLSIFSELQYFLRSRDLQGVGPVHEQALPAVIKKVVIPGEPDTYVLEFLEDLPTYAKKATVVHSDIKKKQDQALTGEARPIIVLHHPEEAIAVTLSDGGNEVRLVTFVTRAVESPTT</sequence>
<accession>A0ABW7X9Z7</accession>
<evidence type="ECO:0000313" key="2">
    <source>
        <dbReference type="Proteomes" id="UP001611415"/>
    </source>
</evidence>
<keyword evidence="2" id="KW-1185">Reference proteome</keyword>
<dbReference type="EMBL" id="JBIRYO010000031">
    <property type="protein sequence ID" value="MFI2477940.1"/>
    <property type="molecule type" value="Genomic_DNA"/>
</dbReference>
<organism evidence="1 2">
    <name type="scientific">Nocardia xishanensis</name>
    <dbReference type="NCBI Taxonomy" id="238964"/>
    <lineage>
        <taxon>Bacteria</taxon>
        <taxon>Bacillati</taxon>
        <taxon>Actinomycetota</taxon>
        <taxon>Actinomycetes</taxon>
        <taxon>Mycobacteriales</taxon>
        <taxon>Nocardiaceae</taxon>
        <taxon>Nocardia</taxon>
    </lineage>
</organism>
<dbReference type="Proteomes" id="UP001611415">
    <property type="component" value="Unassembled WGS sequence"/>
</dbReference>
<protein>
    <submittedName>
        <fullName evidence="1">Uncharacterized protein</fullName>
    </submittedName>
</protein>